<organism evidence="5">
    <name type="scientific">freshwater metagenome</name>
    <dbReference type="NCBI Taxonomy" id="449393"/>
    <lineage>
        <taxon>unclassified sequences</taxon>
        <taxon>metagenomes</taxon>
        <taxon>ecological metagenomes</taxon>
    </lineage>
</organism>
<dbReference type="InterPro" id="IPR006183">
    <property type="entry name" value="Pgluconate_DH"/>
</dbReference>
<proteinExistence type="inferred from homology"/>
<dbReference type="GO" id="GO:0019521">
    <property type="term" value="P:D-gluconate metabolic process"/>
    <property type="evidence" value="ECO:0007669"/>
    <property type="project" value="UniProtKB-KW"/>
</dbReference>
<dbReference type="NCBIfam" id="NF007161">
    <property type="entry name" value="PRK09599.1"/>
    <property type="match status" value="1"/>
</dbReference>
<keyword evidence="3" id="KW-0311">Gluconate utilization</keyword>
<comment type="similarity">
    <text evidence="1">Belongs to the 6-phosphogluconate dehydrogenase family.</text>
</comment>
<dbReference type="InterPro" id="IPR013328">
    <property type="entry name" value="6PGD_dom2"/>
</dbReference>
<keyword evidence="2" id="KW-0560">Oxidoreductase</keyword>
<dbReference type="SMART" id="SM01350">
    <property type="entry name" value="6PGD"/>
    <property type="match status" value="1"/>
</dbReference>
<dbReference type="InterPro" id="IPR008927">
    <property type="entry name" value="6-PGluconate_DH-like_C_sf"/>
</dbReference>
<dbReference type="PROSITE" id="PS00895">
    <property type="entry name" value="3_HYDROXYISOBUT_DH"/>
    <property type="match status" value="1"/>
</dbReference>
<name>A0A6J7FN12_9ZZZZ</name>
<evidence type="ECO:0000256" key="3">
    <source>
        <dbReference type="ARBA" id="ARBA00023064"/>
    </source>
</evidence>
<evidence type="ECO:0000313" key="5">
    <source>
        <dbReference type="EMBL" id="CAB4892953.1"/>
    </source>
</evidence>
<evidence type="ECO:0000256" key="2">
    <source>
        <dbReference type="ARBA" id="ARBA00023002"/>
    </source>
</evidence>
<dbReference type="PANTHER" id="PTHR11811">
    <property type="entry name" value="6-PHOSPHOGLUCONATE DEHYDROGENASE"/>
    <property type="match status" value="1"/>
</dbReference>
<dbReference type="SUPFAM" id="SSF51735">
    <property type="entry name" value="NAD(P)-binding Rossmann-fold domains"/>
    <property type="match status" value="1"/>
</dbReference>
<dbReference type="InterPro" id="IPR036291">
    <property type="entry name" value="NAD(P)-bd_dom_sf"/>
</dbReference>
<evidence type="ECO:0000256" key="1">
    <source>
        <dbReference type="ARBA" id="ARBA00008419"/>
    </source>
</evidence>
<accession>A0A6J7FN12</accession>
<dbReference type="GO" id="GO:0006098">
    <property type="term" value="P:pentose-phosphate shunt"/>
    <property type="evidence" value="ECO:0007669"/>
    <property type="project" value="InterPro"/>
</dbReference>
<dbReference type="Pfam" id="PF03446">
    <property type="entry name" value="NAD_binding_2"/>
    <property type="match status" value="1"/>
</dbReference>
<dbReference type="EMBL" id="CAFBLP010000123">
    <property type="protein sequence ID" value="CAB4892953.1"/>
    <property type="molecule type" value="Genomic_DNA"/>
</dbReference>
<dbReference type="GO" id="GO:0004616">
    <property type="term" value="F:phosphogluconate dehydrogenase (decarboxylating) activity"/>
    <property type="evidence" value="ECO:0007669"/>
    <property type="project" value="InterPro"/>
</dbReference>
<dbReference type="InterPro" id="IPR006115">
    <property type="entry name" value="6PGDH_NADP-bd"/>
</dbReference>
<protein>
    <submittedName>
        <fullName evidence="5">Unannotated protein</fullName>
    </submittedName>
</protein>
<dbReference type="SUPFAM" id="SSF48179">
    <property type="entry name" value="6-phosphogluconate dehydrogenase C-terminal domain-like"/>
    <property type="match status" value="1"/>
</dbReference>
<feature type="domain" description="6-phosphogluconate dehydrogenase C-terminal" evidence="4">
    <location>
        <begin position="202"/>
        <end position="351"/>
    </location>
</feature>
<dbReference type="Pfam" id="PF00393">
    <property type="entry name" value="6PGD"/>
    <property type="match status" value="2"/>
</dbReference>
<dbReference type="InterPro" id="IPR006114">
    <property type="entry name" value="6PGDH_C"/>
</dbReference>
<evidence type="ECO:0000259" key="4">
    <source>
        <dbReference type="SMART" id="SM01350"/>
    </source>
</evidence>
<dbReference type="NCBIfam" id="TIGR00872">
    <property type="entry name" value="gnd_rel"/>
    <property type="match status" value="1"/>
</dbReference>
<dbReference type="PRINTS" id="PR00076">
    <property type="entry name" value="6PGDHDRGNASE"/>
</dbReference>
<reference evidence="5" key="1">
    <citation type="submission" date="2020-05" db="EMBL/GenBank/DDBJ databases">
        <authorList>
            <person name="Chiriac C."/>
            <person name="Salcher M."/>
            <person name="Ghai R."/>
            <person name="Kavagutti S V."/>
        </authorList>
    </citation>
    <scope>NUCLEOTIDE SEQUENCE</scope>
</reference>
<sequence length="355" mass="37401">MNSQAVTVVAPERGNLTAMQLAMIGLGRMGANMARRLQRAGHECVVYDVSATAVTNLQSEGFAGAASLADLVGQLAAPRHLWIMVPAAYVDDTIAKLAPLLSAGDTIIDGGNSWYRDDIDRAAPLAARGIDYLDVGTSGGVFGLDRGFCLMIGGPDGAVARMAPIFASLAPGMGTAERTPGRTGEPTPAEQGWLHCGPNGAGHFVKMVHNGIEYGLMASYAEGLNVLANANVGALDHASDAETAPLADPQYYRFDLNLAEITEVWRRGSVVASWLLDLTATALHDDPQLRAFEGQVSDSGEGRWTLHAAIDEGVPVPVLSAALFQRFSSRGHADLADKVLSAMRAQFGGHAEKPR</sequence>
<gene>
    <name evidence="5" type="ORF">UFOPK3376_02987</name>
</gene>
<dbReference type="GO" id="GO:0050661">
    <property type="term" value="F:NADP binding"/>
    <property type="evidence" value="ECO:0007669"/>
    <property type="project" value="InterPro"/>
</dbReference>
<dbReference type="AlphaFoldDB" id="A0A6J7FN12"/>
<dbReference type="Gene3D" id="3.40.50.720">
    <property type="entry name" value="NAD(P)-binding Rossmann-like Domain"/>
    <property type="match status" value="1"/>
</dbReference>
<dbReference type="Gene3D" id="1.10.1040.10">
    <property type="entry name" value="N-(1-d-carboxylethyl)-l-norvaline Dehydrogenase, domain 2"/>
    <property type="match status" value="1"/>
</dbReference>
<dbReference type="InterPro" id="IPR002204">
    <property type="entry name" value="3-OH-isobutyrate_DH-rel_CS"/>
</dbReference>
<dbReference type="InterPro" id="IPR004849">
    <property type="entry name" value="6DGDH_YqeC"/>
</dbReference>